<evidence type="ECO:0000256" key="3">
    <source>
        <dbReference type="ARBA" id="ARBA00022670"/>
    </source>
</evidence>
<evidence type="ECO:0000256" key="4">
    <source>
        <dbReference type="ARBA" id="ARBA00022692"/>
    </source>
</evidence>
<proteinExistence type="predicted"/>
<name>A0ABR7QBQ6_9FLAO</name>
<keyword evidence="3" id="KW-0645">Protease</keyword>
<evidence type="ECO:0000256" key="5">
    <source>
        <dbReference type="ARBA" id="ARBA00022801"/>
    </source>
</evidence>
<sequence>MNKTYQKIGFILGLILCLKALYSVATVNALKWFMYPMIPFVEVFTKTSFEWIDAIGFSSPIGIVIEKSCAGGNFFIICVAFLCFKLCTFQSIRNTILRVTFLGICSYLIMILANTTRIISAMKLAEWEWTNQFIDPKDAHLALGSILYIFILLIINHFISPKHVTTQTT</sequence>
<evidence type="ECO:0000313" key="10">
    <source>
        <dbReference type="Proteomes" id="UP000619238"/>
    </source>
</evidence>
<dbReference type="NCBIfam" id="TIGR04178">
    <property type="entry name" value="exo_archaeo"/>
    <property type="match status" value="1"/>
</dbReference>
<organism evidence="9 10">
    <name type="scientific">Kordia aestuariivivens</name>
    <dbReference type="NCBI Taxonomy" id="2759037"/>
    <lineage>
        <taxon>Bacteria</taxon>
        <taxon>Pseudomonadati</taxon>
        <taxon>Bacteroidota</taxon>
        <taxon>Flavobacteriia</taxon>
        <taxon>Flavobacteriales</taxon>
        <taxon>Flavobacteriaceae</taxon>
        <taxon>Kordia</taxon>
    </lineage>
</organism>
<comment type="subcellular location">
    <subcellularLocation>
        <location evidence="1">Cell membrane</location>
        <topology evidence="1">Multi-pass membrane protein</topology>
    </subcellularLocation>
</comment>
<feature type="transmembrane region" description="Helical" evidence="8">
    <location>
        <begin position="70"/>
        <end position="87"/>
    </location>
</feature>
<keyword evidence="7 8" id="KW-0472">Membrane</keyword>
<keyword evidence="4 8" id="KW-0812">Transmembrane</keyword>
<keyword evidence="6 8" id="KW-1133">Transmembrane helix</keyword>
<evidence type="ECO:0000256" key="2">
    <source>
        <dbReference type="ARBA" id="ARBA00022475"/>
    </source>
</evidence>
<evidence type="ECO:0000256" key="1">
    <source>
        <dbReference type="ARBA" id="ARBA00004651"/>
    </source>
</evidence>
<keyword evidence="10" id="KW-1185">Reference proteome</keyword>
<accession>A0ABR7QBQ6</accession>
<dbReference type="GO" id="GO:0016787">
    <property type="term" value="F:hydrolase activity"/>
    <property type="evidence" value="ECO:0007669"/>
    <property type="project" value="UniProtKB-KW"/>
</dbReference>
<reference evidence="9 10" key="1">
    <citation type="submission" date="2020-07" db="EMBL/GenBank/DDBJ databases">
        <title>Description of Kordia aestuariivivens sp. nov., isolated from a tidal flat.</title>
        <authorList>
            <person name="Park S."/>
            <person name="Yoon J.-H."/>
        </authorList>
    </citation>
    <scope>NUCLEOTIDE SEQUENCE [LARGE SCALE GENOMIC DNA]</scope>
    <source>
        <strain evidence="9 10">YSTF-M3</strain>
    </source>
</reference>
<evidence type="ECO:0000256" key="8">
    <source>
        <dbReference type="SAM" id="Phobius"/>
    </source>
</evidence>
<dbReference type="InterPro" id="IPR027551">
    <property type="entry name" value="Exosort_XrtK"/>
</dbReference>
<dbReference type="EMBL" id="JACGWS010000009">
    <property type="protein sequence ID" value="MBC8756001.1"/>
    <property type="molecule type" value="Genomic_DNA"/>
</dbReference>
<dbReference type="NCBIfam" id="TIGR04287">
    <property type="entry name" value="exosort_XrtK"/>
    <property type="match status" value="1"/>
</dbReference>
<evidence type="ECO:0000256" key="7">
    <source>
        <dbReference type="ARBA" id="ARBA00023136"/>
    </source>
</evidence>
<dbReference type="InterPro" id="IPR026392">
    <property type="entry name" value="Exo/Archaeosortase_dom"/>
</dbReference>
<keyword evidence="2" id="KW-1003">Cell membrane</keyword>
<dbReference type="Proteomes" id="UP000619238">
    <property type="component" value="Unassembled WGS sequence"/>
</dbReference>
<protein>
    <submittedName>
        <fullName evidence="9">Exosortase K</fullName>
        <ecNumber evidence="9">3.4.22.-</ecNumber>
    </submittedName>
</protein>
<dbReference type="RefSeq" id="WP_187563043.1">
    <property type="nucleotide sequence ID" value="NZ_JACGWS010000009.1"/>
</dbReference>
<feature type="transmembrane region" description="Helical" evidence="8">
    <location>
        <begin position="99"/>
        <end position="119"/>
    </location>
</feature>
<keyword evidence="5 9" id="KW-0378">Hydrolase</keyword>
<evidence type="ECO:0000256" key="6">
    <source>
        <dbReference type="ARBA" id="ARBA00022989"/>
    </source>
</evidence>
<gene>
    <name evidence="9" type="primary">xrtK</name>
    <name evidence="9" type="ORF">H2O64_15090</name>
</gene>
<evidence type="ECO:0000313" key="9">
    <source>
        <dbReference type="EMBL" id="MBC8756001.1"/>
    </source>
</evidence>
<comment type="caution">
    <text evidence="9">The sequence shown here is derived from an EMBL/GenBank/DDBJ whole genome shotgun (WGS) entry which is preliminary data.</text>
</comment>
<dbReference type="EC" id="3.4.22.-" evidence="9"/>
<feature type="transmembrane region" description="Helical" evidence="8">
    <location>
        <begin position="139"/>
        <end position="159"/>
    </location>
</feature>